<gene>
    <name evidence="1" type="ORF">Tco_1123281</name>
</gene>
<proteinExistence type="predicted"/>
<evidence type="ECO:0000313" key="1">
    <source>
        <dbReference type="EMBL" id="GJU06851.1"/>
    </source>
</evidence>
<evidence type="ECO:0008006" key="3">
    <source>
        <dbReference type="Google" id="ProtNLM"/>
    </source>
</evidence>
<dbReference type="EMBL" id="BQNB010021481">
    <property type="protein sequence ID" value="GJU06851.1"/>
    <property type="molecule type" value="Genomic_DNA"/>
</dbReference>
<reference evidence="1" key="1">
    <citation type="journal article" date="2022" name="Int. J. Mol. Sci.">
        <title>Draft Genome of Tanacetum Coccineum: Genomic Comparison of Closely Related Tanacetum-Family Plants.</title>
        <authorList>
            <person name="Yamashiro T."/>
            <person name="Shiraishi A."/>
            <person name="Nakayama K."/>
            <person name="Satake H."/>
        </authorList>
    </citation>
    <scope>NUCLEOTIDE SEQUENCE</scope>
</reference>
<dbReference type="Proteomes" id="UP001151760">
    <property type="component" value="Unassembled WGS sequence"/>
</dbReference>
<evidence type="ECO:0000313" key="2">
    <source>
        <dbReference type="Proteomes" id="UP001151760"/>
    </source>
</evidence>
<reference evidence="1" key="2">
    <citation type="submission" date="2022-01" db="EMBL/GenBank/DDBJ databases">
        <authorList>
            <person name="Yamashiro T."/>
            <person name="Shiraishi A."/>
            <person name="Satake H."/>
            <person name="Nakayama K."/>
        </authorList>
    </citation>
    <scope>NUCLEOTIDE SEQUENCE</scope>
</reference>
<protein>
    <recommendedName>
        <fullName evidence="3">Reverse transcriptase/retrotransposon-derived protein RNase H-like domain-containing protein</fullName>
    </recommendedName>
</protein>
<sequence>MTDLGDVLLDFKDLKKHASKNVTHCREIDWKVSFPLWVPISNVSLGMRNKGRNVFRYKVITKRVLWKACPDKQTRPQLAISRSIKDKVFNGTPEAERPSKQLKSLLLELYTYAPREREELIIYLAAAKEAISAVLMMDREGRQIPVYFVSRTL</sequence>
<comment type="caution">
    <text evidence="1">The sequence shown here is derived from an EMBL/GenBank/DDBJ whole genome shotgun (WGS) entry which is preliminary data.</text>
</comment>
<keyword evidence="2" id="KW-1185">Reference proteome</keyword>
<organism evidence="1 2">
    <name type="scientific">Tanacetum coccineum</name>
    <dbReference type="NCBI Taxonomy" id="301880"/>
    <lineage>
        <taxon>Eukaryota</taxon>
        <taxon>Viridiplantae</taxon>
        <taxon>Streptophyta</taxon>
        <taxon>Embryophyta</taxon>
        <taxon>Tracheophyta</taxon>
        <taxon>Spermatophyta</taxon>
        <taxon>Magnoliopsida</taxon>
        <taxon>eudicotyledons</taxon>
        <taxon>Gunneridae</taxon>
        <taxon>Pentapetalae</taxon>
        <taxon>asterids</taxon>
        <taxon>campanulids</taxon>
        <taxon>Asterales</taxon>
        <taxon>Asteraceae</taxon>
        <taxon>Asteroideae</taxon>
        <taxon>Anthemideae</taxon>
        <taxon>Anthemidinae</taxon>
        <taxon>Tanacetum</taxon>
    </lineage>
</organism>
<accession>A0ABQ5J2X3</accession>
<name>A0ABQ5J2X3_9ASTR</name>